<keyword evidence="1" id="KW-0472">Membrane</keyword>
<feature type="chain" id="PRO_5040740790" evidence="2">
    <location>
        <begin position="30"/>
        <end position="729"/>
    </location>
</feature>
<accession>A0A9X2FAB5</accession>
<feature type="signal peptide" evidence="2">
    <location>
        <begin position="1"/>
        <end position="29"/>
    </location>
</feature>
<organism evidence="3 4">
    <name type="scientific">Aeoliella straminimaris</name>
    <dbReference type="NCBI Taxonomy" id="2954799"/>
    <lineage>
        <taxon>Bacteria</taxon>
        <taxon>Pseudomonadati</taxon>
        <taxon>Planctomycetota</taxon>
        <taxon>Planctomycetia</taxon>
        <taxon>Pirellulales</taxon>
        <taxon>Lacipirellulaceae</taxon>
        <taxon>Aeoliella</taxon>
    </lineage>
</organism>
<protein>
    <submittedName>
        <fullName evidence="3">Uncharacterized protein</fullName>
    </submittedName>
</protein>
<feature type="transmembrane region" description="Helical" evidence="1">
    <location>
        <begin position="438"/>
        <end position="462"/>
    </location>
</feature>
<keyword evidence="4" id="KW-1185">Reference proteome</keyword>
<dbReference type="RefSeq" id="WP_252852647.1">
    <property type="nucleotide sequence ID" value="NZ_JAMXLR010000036.1"/>
</dbReference>
<comment type="caution">
    <text evidence="3">The sequence shown here is derived from an EMBL/GenBank/DDBJ whole genome shotgun (WGS) entry which is preliminary data.</text>
</comment>
<gene>
    <name evidence="3" type="ORF">NG895_11535</name>
</gene>
<evidence type="ECO:0000313" key="3">
    <source>
        <dbReference type="EMBL" id="MCO6044538.1"/>
    </source>
</evidence>
<proteinExistence type="predicted"/>
<keyword evidence="1" id="KW-1133">Transmembrane helix</keyword>
<sequence>MHRLSPATNLRWLMLAWLTCAVATTCCLAQSTTSSLVNFHLPSKPGSTSKQSGLSLDVRDDQLGNGQFGYRCLYFEFHSPTPVTADTQITVRASMSDWSRSRGVTTIEADGQLRAGQQKTTLELRFPQSSEWHYIWWQVWIDAGLDKHLSVDRETPNSIGNTDVSRWRNSQMLMFEPELPKSDPESQTDSSDLLSASGINMMATTHQGDLSDNWLDFTPFDFLYCEIDQLVALAQDNPQQMAALRRWVHAGGVLWVRQQSEDWQELHALEPLFGWPSSQGAIEPDRPIGREPAGVDGWSYVNLRMTQTDEAADGLVEDFDPYAQPITQPPAQRPLYSDAGFVVRRHGWGKVAAFDDKRVSDRRQWRFDKLQMAGMYWQMQAWPQRHGLVPGSANTDFSSWLIPGVGLAPVVAFQVLITLFVLGIGPANYWLLKRAGKLQLMVLTVPAVAIAITLGLLSYGVFADGFATRLRAQSITLLDQQTGDATTWSRLSYYAAFAPQDGLTFSDESAVYTIHPGSIEAYDVNVSQSAREIQWTDTEQQLTNGWLGSRTPTQYLVIEPRTTTAGLAVQQSESGITATNQFDSAAQLLVLQDKDGAWWMAESVPAGEAATLTKVDQPLAVTALRDVLRDREPRFPDAYAAAENSAMMYQQRRRMRRSYNQAGMEYAFVSANQSQLQRRWQELLGLSGGQALDIPPGSYVVVGERALLPVSQDEFPVEEASVHIVIGKY</sequence>
<evidence type="ECO:0000313" key="4">
    <source>
        <dbReference type="Proteomes" id="UP001155241"/>
    </source>
</evidence>
<keyword evidence="1" id="KW-0812">Transmembrane</keyword>
<feature type="transmembrane region" description="Helical" evidence="1">
    <location>
        <begin position="400"/>
        <end position="426"/>
    </location>
</feature>
<name>A0A9X2FAB5_9BACT</name>
<keyword evidence="2" id="KW-0732">Signal</keyword>
<evidence type="ECO:0000256" key="1">
    <source>
        <dbReference type="SAM" id="Phobius"/>
    </source>
</evidence>
<dbReference type="AlphaFoldDB" id="A0A9X2FAB5"/>
<dbReference type="Proteomes" id="UP001155241">
    <property type="component" value="Unassembled WGS sequence"/>
</dbReference>
<reference evidence="3" key="1">
    <citation type="submission" date="2022-06" db="EMBL/GenBank/DDBJ databases">
        <title>Aeoliella straminimaris, a novel planctomycete from sediments.</title>
        <authorList>
            <person name="Vitorino I.R."/>
            <person name="Lage O.M."/>
        </authorList>
    </citation>
    <scope>NUCLEOTIDE SEQUENCE</scope>
    <source>
        <strain evidence="3">ICT_H6.2</strain>
    </source>
</reference>
<evidence type="ECO:0000256" key="2">
    <source>
        <dbReference type="SAM" id="SignalP"/>
    </source>
</evidence>
<dbReference type="EMBL" id="JAMXLR010000036">
    <property type="protein sequence ID" value="MCO6044538.1"/>
    <property type="molecule type" value="Genomic_DNA"/>
</dbReference>